<name>A0A6A6A6D5_9PLEO</name>
<dbReference type="InterPro" id="IPR011009">
    <property type="entry name" value="Kinase-like_dom_sf"/>
</dbReference>
<evidence type="ECO:0000259" key="1">
    <source>
        <dbReference type="PROSITE" id="PS50011"/>
    </source>
</evidence>
<evidence type="ECO:0000313" key="2">
    <source>
        <dbReference type="EMBL" id="KAF2126713.1"/>
    </source>
</evidence>
<reference evidence="2" key="1">
    <citation type="journal article" date="2020" name="Stud. Mycol.">
        <title>101 Dothideomycetes genomes: a test case for predicting lifestyles and emergence of pathogens.</title>
        <authorList>
            <person name="Haridas S."/>
            <person name="Albert R."/>
            <person name="Binder M."/>
            <person name="Bloem J."/>
            <person name="Labutti K."/>
            <person name="Salamov A."/>
            <person name="Andreopoulos B."/>
            <person name="Baker S."/>
            <person name="Barry K."/>
            <person name="Bills G."/>
            <person name="Bluhm B."/>
            <person name="Cannon C."/>
            <person name="Castanera R."/>
            <person name="Culley D."/>
            <person name="Daum C."/>
            <person name="Ezra D."/>
            <person name="Gonzalez J."/>
            <person name="Henrissat B."/>
            <person name="Kuo A."/>
            <person name="Liang C."/>
            <person name="Lipzen A."/>
            <person name="Lutzoni F."/>
            <person name="Magnuson J."/>
            <person name="Mondo S."/>
            <person name="Nolan M."/>
            <person name="Ohm R."/>
            <person name="Pangilinan J."/>
            <person name="Park H.-J."/>
            <person name="Ramirez L."/>
            <person name="Alfaro M."/>
            <person name="Sun H."/>
            <person name="Tritt A."/>
            <person name="Yoshinaga Y."/>
            <person name="Zwiers L.-H."/>
            <person name="Turgeon B."/>
            <person name="Goodwin S."/>
            <person name="Spatafora J."/>
            <person name="Crous P."/>
            <person name="Grigoriev I."/>
        </authorList>
    </citation>
    <scope>NUCLEOTIDE SEQUENCE</scope>
    <source>
        <strain evidence="2">CBS 119687</strain>
    </source>
</reference>
<dbReference type="RefSeq" id="XP_033521105.1">
    <property type="nucleotide sequence ID" value="XM_033670714.1"/>
</dbReference>
<sequence>MTTQTCTIPVATTWEWHSPAEEALTKGPQKVRIIEEYDQVVHRFMLTDDATGKIFLLDDEPWNPDWHLDEYPAEKNGLILEELDPSHIFPAYDPSTMTKYQGPVKGDPSVFIKTQQTLKRKAWTKEGCPDKHAQLVRREVSRCEFLFRAPSHHNIAQYKGVVVDAWNRVTGIAYKRYSMDLCQYVRSKHTIEMRHVEQICEFVQQGVDRLHSLGMVHCDLRPPNVFITVDEDGSITEVVAGDFDAMHRVGESIALKSPTGHKLWWPKDVQWGDAARVEIDGFALKGLRRWLTWIVEGGDAELDEESKSSLM</sequence>
<dbReference type="PROSITE" id="PS50011">
    <property type="entry name" value="PROTEIN_KINASE_DOM"/>
    <property type="match status" value="1"/>
</dbReference>
<dbReference type="GeneID" id="54411146"/>
<dbReference type="Proteomes" id="UP000799771">
    <property type="component" value="Unassembled WGS sequence"/>
</dbReference>
<gene>
    <name evidence="2" type="ORF">P153DRAFT_388040</name>
</gene>
<protein>
    <recommendedName>
        <fullName evidence="1">Protein kinase domain-containing protein</fullName>
    </recommendedName>
</protein>
<evidence type="ECO:0000313" key="3">
    <source>
        <dbReference type="Proteomes" id="UP000799771"/>
    </source>
</evidence>
<dbReference type="InterPro" id="IPR000719">
    <property type="entry name" value="Prot_kinase_dom"/>
</dbReference>
<dbReference type="GO" id="GO:0005524">
    <property type="term" value="F:ATP binding"/>
    <property type="evidence" value="ECO:0007669"/>
    <property type="project" value="InterPro"/>
</dbReference>
<dbReference type="GO" id="GO:0004672">
    <property type="term" value="F:protein kinase activity"/>
    <property type="evidence" value="ECO:0007669"/>
    <property type="project" value="InterPro"/>
</dbReference>
<proteinExistence type="predicted"/>
<dbReference type="AlphaFoldDB" id="A0A6A6A6D5"/>
<dbReference type="EMBL" id="ML977512">
    <property type="protein sequence ID" value="KAF2126713.1"/>
    <property type="molecule type" value="Genomic_DNA"/>
</dbReference>
<dbReference type="Pfam" id="PF00069">
    <property type="entry name" value="Pkinase"/>
    <property type="match status" value="1"/>
</dbReference>
<accession>A0A6A6A6D5</accession>
<feature type="domain" description="Protein kinase" evidence="1">
    <location>
        <begin position="40"/>
        <end position="311"/>
    </location>
</feature>
<dbReference type="SUPFAM" id="SSF56112">
    <property type="entry name" value="Protein kinase-like (PK-like)"/>
    <property type="match status" value="1"/>
</dbReference>
<dbReference type="OrthoDB" id="4062651at2759"/>
<dbReference type="Gene3D" id="1.10.510.10">
    <property type="entry name" value="Transferase(Phosphotransferase) domain 1"/>
    <property type="match status" value="1"/>
</dbReference>
<organism evidence="2 3">
    <name type="scientific">Dothidotthia symphoricarpi CBS 119687</name>
    <dbReference type="NCBI Taxonomy" id="1392245"/>
    <lineage>
        <taxon>Eukaryota</taxon>
        <taxon>Fungi</taxon>
        <taxon>Dikarya</taxon>
        <taxon>Ascomycota</taxon>
        <taxon>Pezizomycotina</taxon>
        <taxon>Dothideomycetes</taxon>
        <taxon>Pleosporomycetidae</taxon>
        <taxon>Pleosporales</taxon>
        <taxon>Dothidotthiaceae</taxon>
        <taxon>Dothidotthia</taxon>
    </lineage>
</organism>
<keyword evidence="3" id="KW-1185">Reference proteome</keyword>